<protein>
    <submittedName>
        <fullName evidence="1">Uncharacterized protein</fullName>
    </submittedName>
</protein>
<comment type="caution">
    <text evidence="1">The sequence shown here is derived from an EMBL/GenBank/DDBJ whole genome shotgun (WGS) entry which is preliminary data.</text>
</comment>
<organism evidence="1">
    <name type="scientific">marine sediment metagenome</name>
    <dbReference type="NCBI Taxonomy" id="412755"/>
    <lineage>
        <taxon>unclassified sequences</taxon>
        <taxon>metagenomes</taxon>
        <taxon>ecological metagenomes</taxon>
    </lineage>
</organism>
<reference evidence="1" key="1">
    <citation type="journal article" date="2015" name="Nature">
        <title>Complex archaea that bridge the gap between prokaryotes and eukaryotes.</title>
        <authorList>
            <person name="Spang A."/>
            <person name="Saw J.H."/>
            <person name="Jorgensen S.L."/>
            <person name="Zaremba-Niedzwiedzka K."/>
            <person name="Martijn J."/>
            <person name="Lind A.E."/>
            <person name="van Eijk R."/>
            <person name="Schleper C."/>
            <person name="Guy L."/>
            <person name="Ettema T.J."/>
        </authorList>
    </citation>
    <scope>NUCLEOTIDE SEQUENCE</scope>
</reference>
<proteinExistence type="predicted"/>
<gene>
    <name evidence="1" type="ORF">LCGC14_2375240</name>
</gene>
<evidence type="ECO:0000313" key="1">
    <source>
        <dbReference type="EMBL" id="KKL28426.1"/>
    </source>
</evidence>
<name>A0A0F9EEZ5_9ZZZZ</name>
<accession>A0A0F9EEZ5</accession>
<dbReference type="AlphaFoldDB" id="A0A0F9EEZ5"/>
<dbReference type="EMBL" id="LAZR01035101">
    <property type="protein sequence ID" value="KKL28426.1"/>
    <property type="molecule type" value="Genomic_DNA"/>
</dbReference>
<sequence>MKNTSLTVAISTCNKIASRRTKLALFCAIGGVVAYFSRSVDSETLQEQILGWISPKNLDLFDELVSHAKTYEENKDGYVALQVAHVKRKFGFPKDSAETKAFDKAMKEVPSAVINRITSVAKSMVELSPKAFKTVDALSADEIENTIGDIEEKVPA</sequence>